<dbReference type="EMBL" id="CP135445">
    <property type="protein sequence ID" value="WRY35700.1"/>
    <property type="molecule type" value="Genomic_DNA"/>
</dbReference>
<accession>A0ABZ1E6D3</accession>
<keyword evidence="3" id="KW-1185">Reference proteome</keyword>
<proteinExistence type="predicted"/>
<geneLocation type="plasmid" evidence="2 3">
    <name>unnamed2</name>
</geneLocation>
<dbReference type="RefSeq" id="WP_330629440.1">
    <property type="nucleotide sequence ID" value="NZ_CP135445.1"/>
</dbReference>
<name>A0ABZ1E6D3_9RHOB</name>
<organism evidence="2 3">
    <name type="scientific">Thioclava litoralis</name>
    <dbReference type="NCBI Taxonomy" id="3076557"/>
    <lineage>
        <taxon>Bacteria</taxon>
        <taxon>Pseudomonadati</taxon>
        <taxon>Pseudomonadota</taxon>
        <taxon>Alphaproteobacteria</taxon>
        <taxon>Rhodobacterales</taxon>
        <taxon>Paracoccaceae</taxon>
        <taxon>Thioclava</taxon>
    </lineage>
</organism>
<feature type="region of interest" description="Disordered" evidence="1">
    <location>
        <begin position="1"/>
        <end position="25"/>
    </location>
</feature>
<evidence type="ECO:0000256" key="1">
    <source>
        <dbReference type="SAM" id="MobiDB-lite"/>
    </source>
</evidence>
<evidence type="ECO:0000313" key="3">
    <source>
        <dbReference type="Proteomes" id="UP001623290"/>
    </source>
</evidence>
<protein>
    <submittedName>
        <fullName evidence="2">Uncharacterized protein</fullName>
    </submittedName>
</protein>
<keyword evidence="2" id="KW-0614">Plasmid</keyword>
<gene>
    <name evidence="2" type="ORF">RPE78_17780</name>
</gene>
<dbReference type="Proteomes" id="UP001623290">
    <property type="component" value="Plasmid unnamed2"/>
</dbReference>
<reference evidence="2 3" key="1">
    <citation type="submission" date="2023-09" db="EMBL/GenBank/DDBJ databases">
        <title>Thioclava shenzhenensis sp. nov., a multidrug resistant bacteria-antagonizing species isolated from coastal seawater.</title>
        <authorList>
            <person name="Long M."/>
        </authorList>
    </citation>
    <scope>NUCLEOTIDE SEQUENCE [LARGE SCALE GENOMIC DNA]</scope>
    <source>
        <strain evidence="2 3">FTW29</strain>
        <plasmid evidence="2 3">unnamed2</plasmid>
    </source>
</reference>
<sequence length="45" mass="5104">MIKLNDPQLLRQDCRTGGASGDHRPWSIRPWSIRVATRSSEVVRG</sequence>
<evidence type="ECO:0000313" key="2">
    <source>
        <dbReference type="EMBL" id="WRY35700.1"/>
    </source>
</evidence>